<sequence length="278" mass="32655">MDKYELGQSDIGTITHEINEIRLDLQLKRNNHYNDVIICGYVYDFCKHPIENAKVVFYNKCNKEIGFVYTSCEGLYVFFGVKLNSVIRITVNKKGYYKYCSGMMCIYTKMFKYNMCLQKKCFCSKALISGHIKDENCNPIKNIPVYLLKVCDWCCNKSIFRVTNSNEYGQFVFYDLRRGNYIVYIDNPKFEQYTKQIDITETDRIIDVDVELIKRQLKTNMCGYIKDDFGRAIKKAVVILYRVELNDKLIPIEYTISDDNGWYSFDELPCGKYVAKAI</sequence>
<accession>A0A151B6P0</accession>
<organism evidence="1 2">
    <name type="scientific">Clostridium tepidiprofundi DSM 19306</name>
    <dbReference type="NCBI Taxonomy" id="1121338"/>
    <lineage>
        <taxon>Bacteria</taxon>
        <taxon>Bacillati</taxon>
        <taxon>Bacillota</taxon>
        <taxon>Clostridia</taxon>
        <taxon>Eubacteriales</taxon>
        <taxon>Clostridiaceae</taxon>
        <taxon>Clostridium</taxon>
    </lineage>
</organism>
<dbReference type="OrthoDB" id="1924619at2"/>
<keyword evidence="2" id="KW-1185">Reference proteome</keyword>
<dbReference type="RefSeq" id="WP_066822202.1">
    <property type="nucleotide sequence ID" value="NZ_LTBA01000002.1"/>
</dbReference>
<dbReference type="EMBL" id="LTBA01000002">
    <property type="protein sequence ID" value="KYH35598.1"/>
    <property type="molecule type" value="Genomic_DNA"/>
</dbReference>
<dbReference type="Proteomes" id="UP000075531">
    <property type="component" value="Unassembled WGS sequence"/>
</dbReference>
<dbReference type="STRING" id="1121338.CLTEP_05420"/>
<dbReference type="Gene3D" id="2.60.40.1120">
    <property type="entry name" value="Carboxypeptidase-like, regulatory domain"/>
    <property type="match status" value="1"/>
</dbReference>
<dbReference type="AlphaFoldDB" id="A0A151B6P0"/>
<protein>
    <submittedName>
        <fullName evidence="1">Cna protein B-type domain protein</fullName>
    </submittedName>
</protein>
<dbReference type="PATRIC" id="fig|1121338.3.peg.547"/>
<proteinExistence type="predicted"/>
<dbReference type="SUPFAM" id="SSF49478">
    <property type="entry name" value="Cna protein B-type domain"/>
    <property type="match status" value="1"/>
</dbReference>
<evidence type="ECO:0000313" key="1">
    <source>
        <dbReference type="EMBL" id="KYH35598.1"/>
    </source>
</evidence>
<dbReference type="InterPro" id="IPR008969">
    <property type="entry name" value="CarboxyPept-like_regulatory"/>
</dbReference>
<comment type="caution">
    <text evidence="1">The sequence shown here is derived from an EMBL/GenBank/DDBJ whole genome shotgun (WGS) entry which is preliminary data.</text>
</comment>
<evidence type="ECO:0000313" key="2">
    <source>
        <dbReference type="Proteomes" id="UP000075531"/>
    </source>
</evidence>
<reference evidence="1 2" key="1">
    <citation type="submission" date="2016-02" db="EMBL/GenBank/DDBJ databases">
        <title>Genome sequence of Clostridium tepidiprofundi DSM 19306.</title>
        <authorList>
            <person name="Poehlein A."/>
            <person name="Daniel R."/>
        </authorList>
    </citation>
    <scope>NUCLEOTIDE SEQUENCE [LARGE SCALE GENOMIC DNA]</scope>
    <source>
        <strain evidence="1 2">DSM 19306</strain>
    </source>
</reference>
<gene>
    <name evidence="1" type="ORF">CLTEP_05420</name>
</gene>
<dbReference type="SUPFAM" id="SSF49464">
    <property type="entry name" value="Carboxypeptidase regulatory domain-like"/>
    <property type="match status" value="2"/>
</dbReference>
<name>A0A151B6P0_9CLOT</name>